<name>A0A0A9FC39_ARUDO</name>
<dbReference type="AlphaFoldDB" id="A0A0A9FC39"/>
<protein>
    <submittedName>
        <fullName evidence="1">Uncharacterized protein</fullName>
    </submittedName>
</protein>
<proteinExistence type="predicted"/>
<dbReference type="EMBL" id="GBRH01190215">
    <property type="protein sequence ID" value="JAE07681.1"/>
    <property type="molecule type" value="Transcribed_RNA"/>
</dbReference>
<organism evidence="1">
    <name type="scientific">Arundo donax</name>
    <name type="common">Giant reed</name>
    <name type="synonym">Donax arundinaceus</name>
    <dbReference type="NCBI Taxonomy" id="35708"/>
    <lineage>
        <taxon>Eukaryota</taxon>
        <taxon>Viridiplantae</taxon>
        <taxon>Streptophyta</taxon>
        <taxon>Embryophyta</taxon>
        <taxon>Tracheophyta</taxon>
        <taxon>Spermatophyta</taxon>
        <taxon>Magnoliopsida</taxon>
        <taxon>Liliopsida</taxon>
        <taxon>Poales</taxon>
        <taxon>Poaceae</taxon>
        <taxon>PACMAD clade</taxon>
        <taxon>Arundinoideae</taxon>
        <taxon>Arundineae</taxon>
        <taxon>Arundo</taxon>
    </lineage>
</organism>
<reference evidence="1" key="1">
    <citation type="submission" date="2014-09" db="EMBL/GenBank/DDBJ databases">
        <authorList>
            <person name="Magalhaes I.L.F."/>
            <person name="Oliveira U."/>
            <person name="Santos F.R."/>
            <person name="Vidigal T.H.D.A."/>
            <person name="Brescovit A.D."/>
            <person name="Santos A.J."/>
        </authorList>
    </citation>
    <scope>NUCLEOTIDE SEQUENCE</scope>
    <source>
        <tissue evidence="1">Shoot tissue taken approximately 20 cm above the soil surface</tissue>
    </source>
</reference>
<evidence type="ECO:0000313" key="1">
    <source>
        <dbReference type="EMBL" id="JAE07681.1"/>
    </source>
</evidence>
<accession>A0A0A9FC39</accession>
<reference evidence="1" key="2">
    <citation type="journal article" date="2015" name="Data Brief">
        <title>Shoot transcriptome of the giant reed, Arundo donax.</title>
        <authorList>
            <person name="Barrero R.A."/>
            <person name="Guerrero F.D."/>
            <person name="Moolhuijzen P."/>
            <person name="Goolsby J.A."/>
            <person name="Tidwell J."/>
            <person name="Bellgard S.E."/>
            <person name="Bellgard M.I."/>
        </authorList>
    </citation>
    <scope>NUCLEOTIDE SEQUENCE</scope>
    <source>
        <tissue evidence="1">Shoot tissue taken approximately 20 cm above the soil surface</tissue>
    </source>
</reference>
<sequence length="75" mass="8225">MHLLLFVTETVGLTVLYAVCGCIRCTFTYVTSVFKAQEDGLETIASKYAFYGVDVVLARFAGSRNSVQSHQQGVL</sequence>